<dbReference type="PANTHER" id="PTHR45947:SF3">
    <property type="entry name" value="SULFOQUINOVOSYL TRANSFERASE SQD2"/>
    <property type="match status" value="1"/>
</dbReference>
<comment type="caution">
    <text evidence="2">The sequence shown here is derived from an EMBL/GenBank/DDBJ whole genome shotgun (WGS) entry which is preliminary data.</text>
</comment>
<dbReference type="RefSeq" id="WP_158370400.1">
    <property type="nucleotide sequence ID" value="NZ_JAOQJU010000011.1"/>
</dbReference>
<keyword evidence="3" id="KW-1185">Reference proteome</keyword>
<accession>A0ABT2RP83</accession>
<evidence type="ECO:0000313" key="3">
    <source>
        <dbReference type="Proteomes" id="UP001652431"/>
    </source>
</evidence>
<dbReference type="InterPro" id="IPR001296">
    <property type="entry name" value="Glyco_trans_1"/>
</dbReference>
<sequence>MKKICFVAEYMYCGGTEKSLLSLLNYLDREKYDITILLMKKKGDLLPQLPNDVKVDEIPVPEDEVEDLLQGRSAALICAIKSGQFFKAVKKAYRGIKMSIQTHSGAEKRLWYYQSIEKKLKEYPGEFDAVIDYMGYGLFNTFYAARKIHGKVKISWVHFEPDQAMPDFYAFGELLNEYDHIMCVSQNSMKQVQNMIPELEGKCRVFYNIVNKENLQKKAKEEKIKKLTERFYVLSVGRLDPPKGFDMGIKVISRLYGEGYPVKWQIIGEGWQRKELEDRISSDKNAINCVELLGQKLNPYPYFAACDIYFMPSRHEGYGIVLAEAKAFNKPIVVTDFAGAREQLINGETGIIAECTEESLYQALKQMLDDESLREKFENNLAKIQDDYPSQIAILENIIEENV</sequence>
<dbReference type="Proteomes" id="UP001652431">
    <property type="component" value="Unassembled WGS sequence"/>
</dbReference>
<organism evidence="2 3">
    <name type="scientific">Dorea acetigenes</name>
    <dbReference type="NCBI Taxonomy" id="2981787"/>
    <lineage>
        <taxon>Bacteria</taxon>
        <taxon>Bacillati</taxon>
        <taxon>Bacillota</taxon>
        <taxon>Clostridia</taxon>
        <taxon>Lachnospirales</taxon>
        <taxon>Lachnospiraceae</taxon>
        <taxon>Dorea</taxon>
    </lineage>
</organism>
<dbReference type="PANTHER" id="PTHR45947">
    <property type="entry name" value="SULFOQUINOVOSYL TRANSFERASE SQD2"/>
    <property type="match status" value="1"/>
</dbReference>
<name>A0ABT2RP83_9FIRM</name>
<evidence type="ECO:0000313" key="2">
    <source>
        <dbReference type="EMBL" id="MCU6686959.1"/>
    </source>
</evidence>
<dbReference type="Gene3D" id="3.40.50.2000">
    <property type="entry name" value="Glycogen Phosphorylase B"/>
    <property type="match status" value="2"/>
</dbReference>
<protein>
    <submittedName>
        <fullName evidence="2">Glycosyltransferase</fullName>
    </submittedName>
</protein>
<dbReference type="CDD" id="cd03811">
    <property type="entry name" value="GT4_GT28_WabH-like"/>
    <property type="match status" value="1"/>
</dbReference>
<dbReference type="SUPFAM" id="SSF53756">
    <property type="entry name" value="UDP-Glycosyltransferase/glycogen phosphorylase"/>
    <property type="match status" value="1"/>
</dbReference>
<dbReference type="Pfam" id="PF00534">
    <property type="entry name" value="Glycos_transf_1"/>
    <property type="match status" value="1"/>
</dbReference>
<dbReference type="EMBL" id="JAOQJU010000011">
    <property type="protein sequence ID" value="MCU6686959.1"/>
    <property type="molecule type" value="Genomic_DNA"/>
</dbReference>
<dbReference type="InterPro" id="IPR050194">
    <property type="entry name" value="Glycosyltransferase_grp1"/>
</dbReference>
<gene>
    <name evidence="2" type="ORF">OCV99_10435</name>
</gene>
<reference evidence="2 3" key="1">
    <citation type="journal article" date="2021" name="ISME Commun">
        <title>Automated analysis of genomic sequences facilitates high-throughput and comprehensive description of bacteria.</title>
        <authorList>
            <person name="Hitch T.C.A."/>
        </authorList>
    </citation>
    <scope>NUCLEOTIDE SEQUENCE [LARGE SCALE GENOMIC DNA]</scope>
    <source>
        <strain evidence="2 3">Sanger_03</strain>
    </source>
</reference>
<feature type="domain" description="Glycosyl transferase family 1" evidence="1">
    <location>
        <begin position="218"/>
        <end position="380"/>
    </location>
</feature>
<proteinExistence type="predicted"/>
<evidence type="ECO:0000259" key="1">
    <source>
        <dbReference type="Pfam" id="PF00534"/>
    </source>
</evidence>